<dbReference type="SUPFAM" id="SSF52540">
    <property type="entry name" value="P-loop containing nucleoside triphosphate hydrolases"/>
    <property type="match status" value="1"/>
</dbReference>
<gene>
    <name evidence="6" type="ORF">SAMN05421642_105108</name>
</gene>
<evidence type="ECO:0000256" key="3">
    <source>
        <dbReference type="ARBA" id="ARBA00022741"/>
    </source>
</evidence>
<dbReference type="EMBL" id="FZOW01000005">
    <property type="protein sequence ID" value="SNS76849.1"/>
    <property type="molecule type" value="Genomic_DNA"/>
</dbReference>
<dbReference type="RefSeq" id="WP_089245712.1">
    <property type="nucleotide sequence ID" value="NZ_FZOW01000005.1"/>
</dbReference>
<dbReference type="PROSITE" id="PS00211">
    <property type="entry name" value="ABC_TRANSPORTER_1"/>
    <property type="match status" value="1"/>
</dbReference>
<dbReference type="SMART" id="SM00382">
    <property type="entry name" value="AAA"/>
    <property type="match status" value="1"/>
</dbReference>
<dbReference type="PANTHER" id="PTHR43776">
    <property type="entry name" value="TRANSPORT ATP-BINDING PROTEIN"/>
    <property type="match status" value="1"/>
</dbReference>
<proteinExistence type="inferred from homology"/>
<evidence type="ECO:0000256" key="4">
    <source>
        <dbReference type="ARBA" id="ARBA00022840"/>
    </source>
</evidence>
<dbReference type="Proteomes" id="UP000198327">
    <property type="component" value="Unassembled WGS sequence"/>
</dbReference>
<reference evidence="7" key="1">
    <citation type="submission" date="2017-06" db="EMBL/GenBank/DDBJ databases">
        <authorList>
            <person name="Varghese N."/>
            <person name="Submissions S."/>
        </authorList>
    </citation>
    <scope>NUCLEOTIDE SEQUENCE [LARGE SCALE GENOMIC DNA]</scope>
    <source>
        <strain evidence="7">JCM 23211</strain>
    </source>
</reference>
<keyword evidence="7" id="KW-1185">Reference proteome</keyword>
<comment type="similarity">
    <text evidence="1">Belongs to the ABC transporter superfamily.</text>
</comment>
<evidence type="ECO:0000313" key="7">
    <source>
        <dbReference type="Proteomes" id="UP000198327"/>
    </source>
</evidence>
<dbReference type="InterPro" id="IPR003593">
    <property type="entry name" value="AAA+_ATPase"/>
</dbReference>
<dbReference type="Gene3D" id="3.40.50.300">
    <property type="entry name" value="P-loop containing nucleotide triphosphate hydrolases"/>
    <property type="match status" value="1"/>
</dbReference>
<dbReference type="Pfam" id="PF00005">
    <property type="entry name" value="ABC_tran"/>
    <property type="match status" value="1"/>
</dbReference>
<dbReference type="GO" id="GO:0055085">
    <property type="term" value="P:transmembrane transport"/>
    <property type="evidence" value="ECO:0007669"/>
    <property type="project" value="UniProtKB-ARBA"/>
</dbReference>
<evidence type="ECO:0000259" key="5">
    <source>
        <dbReference type="PROSITE" id="PS50893"/>
    </source>
</evidence>
<organism evidence="6 7">
    <name type="scientific">Rhodococcoides kyotonense</name>
    <dbReference type="NCBI Taxonomy" id="398843"/>
    <lineage>
        <taxon>Bacteria</taxon>
        <taxon>Bacillati</taxon>
        <taxon>Actinomycetota</taxon>
        <taxon>Actinomycetes</taxon>
        <taxon>Mycobacteriales</taxon>
        <taxon>Nocardiaceae</taxon>
        <taxon>Rhodococcoides</taxon>
    </lineage>
</organism>
<dbReference type="InterPro" id="IPR017871">
    <property type="entry name" value="ABC_transporter-like_CS"/>
</dbReference>
<dbReference type="GO" id="GO:0005524">
    <property type="term" value="F:ATP binding"/>
    <property type="evidence" value="ECO:0007669"/>
    <property type="project" value="UniProtKB-KW"/>
</dbReference>
<evidence type="ECO:0000256" key="1">
    <source>
        <dbReference type="ARBA" id="ARBA00005417"/>
    </source>
</evidence>
<dbReference type="InterPro" id="IPR050319">
    <property type="entry name" value="ABC_transp_ATP-bind"/>
</dbReference>
<dbReference type="PANTHER" id="PTHR43776:SF7">
    <property type="entry name" value="D,D-DIPEPTIDE TRANSPORT ATP-BINDING PROTEIN DDPF-RELATED"/>
    <property type="match status" value="1"/>
</dbReference>
<accession>A0A239H602</accession>
<keyword evidence="4 6" id="KW-0067">ATP-binding</keyword>
<dbReference type="InterPro" id="IPR027417">
    <property type="entry name" value="P-loop_NTPase"/>
</dbReference>
<evidence type="ECO:0000313" key="6">
    <source>
        <dbReference type="EMBL" id="SNS76849.1"/>
    </source>
</evidence>
<evidence type="ECO:0000256" key="2">
    <source>
        <dbReference type="ARBA" id="ARBA00022448"/>
    </source>
</evidence>
<feature type="domain" description="ABC transporter" evidence="5">
    <location>
        <begin position="12"/>
        <end position="257"/>
    </location>
</feature>
<dbReference type="PROSITE" id="PS50893">
    <property type="entry name" value="ABC_TRANSPORTER_2"/>
    <property type="match status" value="1"/>
</dbReference>
<dbReference type="OrthoDB" id="8036461at2"/>
<keyword evidence="2" id="KW-0813">Transport</keyword>
<dbReference type="CDD" id="cd03257">
    <property type="entry name" value="ABC_NikE_OppD_transporters"/>
    <property type="match status" value="1"/>
</dbReference>
<name>A0A239H602_9NOCA</name>
<sequence length="275" mass="29645">MSSKVRGAYAEIDVEHLDKRFHRRGSGKAAVNDISMKVTSASAIGIVGESGSGKSTLVRMMCGLLDPTSGSVSYNGAELSGVLSTRGGRREFRSRVQYVAQDTTSSFDPRRTLRDAVRLPAMRLLGMDAAAADGRVDETLTSLELDPSMADRYPTEVSGGQRQRFSIARALVVKPRILLCDEVVSALDVSVQGAILNMLKQYCASEDCGLVFVSHGLPATAFIARDIVVMRGGVIVEQGSTDDVVERPQDPYTEQLLDAYRGLEEVEQLAVAAAR</sequence>
<dbReference type="InterPro" id="IPR003439">
    <property type="entry name" value="ABC_transporter-like_ATP-bd"/>
</dbReference>
<dbReference type="GO" id="GO:0016887">
    <property type="term" value="F:ATP hydrolysis activity"/>
    <property type="evidence" value="ECO:0007669"/>
    <property type="project" value="InterPro"/>
</dbReference>
<protein>
    <submittedName>
        <fullName evidence="6">Peptide/nickel transport system ATP-binding protein</fullName>
    </submittedName>
</protein>
<keyword evidence="3" id="KW-0547">Nucleotide-binding</keyword>
<dbReference type="AlphaFoldDB" id="A0A239H602"/>